<dbReference type="EMBL" id="CM037022">
    <property type="protein sequence ID" value="KAH7666792.1"/>
    <property type="molecule type" value="Genomic_DNA"/>
</dbReference>
<proteinExistence type="predicted"/>
<accession>A0ACB7V0F2</accession>
<comment type="caution">
    <text evidence="1">The sequence shown here is derived from an EMBL/GenBank/DDBJ whole genome shotgun (WGS) entry which is preliminary data.</text>
</comment>
<dbReference type="Proteomes" id="UP000827976">
    <property type="component" value="Chromosome 12"/>
</dbReference>
<reference evidence="2" key="1">
    <citation type="journal article" date="2022" name="Nat. Commun.">
        <title>Chromosome evolution and the genetic basis of agronomically important traits in greater yam.</title>
        <authorList>
            <person name="Bredeson J.V."/>
            <person name="Lyons J.B."/>
            <person name="Oniyinde I.O."/>
            <person name="Okereke N.R."/>
            <person name="Kolade O."/>
            <person name="Nnabue I."/>
            <person name="Nwadili C.O."/>
            <person name="Hribova E."/>
            <person name="Parker M."/>
            <person name="Nwogha J."/>
            <person name="Shu S."/>
            <person name="Carlson J."/>
            <person name="Kariba R."/>
            <person name="Muthemba S."/>
            <person name="Knop K."/>
            <person name="Barton G.J."/>
            <person name="Sherwood A.V."/>
            <person name="Lopez-Montes A."/>
            <person name="Asiedu R."/>
            <person name="Jamnadass R."/>
            <person name="Muchugi A."/>
            <person name="Goodstein D."/>
            <person name="Egesi C.N."/>
            <person name="Featherston J."/>
            <person name="Asfaw A."/>
            <person name="Simpson G.G."/>
            <person name="Dolezel J."/>
            <person name="Hendre P.S."/>
            <person name="Van Deynze A."/>
            <person name="Kumar P.L."/>
            <person name="Obidiegwu J.E."/>
            <person name="Bhattacharjee R."/>
            <person name="Rokhsar D.S."/>
        </authorList>
    </citation>
    <scope>NUCLEOTIDE SEQUENCE [LARGE SCALE GENOMIC DNA]</scope>
    <source>
        <strain evidence="2">cv. TDa95/00328</strain>
    </source>
</reference>
<evidence type="ECO:0000313" key="1">
    <source>
        <dbReference type="EMBL" id="KAH7666792.1"/>
    </source>
</evidence>
<protein>
    <submittedName>
        <fullName evidence="1">P-loop containing nucleoside triphosphate hydrolase protein</fullName>
    </submittedName>
</protein>
<gene>
    <name evidence="1" type="ORF">IHE45_12G019500</name>
</gene>
<keyword evidence="1" id="KW-0378">Hydrolase</keyword>
<keyword evidence="2" id="KW-1185">Reference proteome</keyword>
<evidence type="ECO:0000313" key="2">
    <source>
        <dbReference type="Proteomes" id="UP000827976"/>
    </source>
</evidence>
<name>A0ACB7V0F2_DIOAL</name>
<sequence length="402" mass="46162">MHISLFLNSPPLVHSRIIDDRSIYTITLNPFVSLAIYLLYSLPLLYLNLFMASSPNYAPPFSQCFLSQRNQQDIERDEQIYSSYEKLASQLPIFNDWSPFSLRHYQSFWMPAMFIPACMAIQSHFNPRPSDILLVTSPKSGTTWLKALSFATLHRHSFSFSDHPLLSNTPHQCVPFLESLFSHRTIPDLNVLPSPTIFAAHLPFPLLPQSALSCRIVYLCRDPKDTFVSLWHFFERSRISLSTEDKSEGLDLNKAFQLFSQGMAPGGPFWDRVLGYWKESLRRPEKVLFLRYEEMMEDPVSHLRKLAEFIGCPFSTEEEKNGVVEDIVKLCSFDNLRELKVNKDNKASLEDKRPPPSSFFRKGKVGDWVNYLSMEMAESLDAITKEKLHGSGLSFESSTVLP</sequence>
<organism evidence="1 2">
    <name type="scientific">Dioscorea alata</name>
    <name type="common">Purple yam</name>
    <dbReference type="NCBI Taxonomy" id="55571"/>
    <lineage>
        <taxon>Eukaryota</taxon>
        <taxon>Viridiplantae</taxon>
        <taxon>Streptophyta</taxon>
        <taxon>Embryophyta</taxon>
        <taxon>Tracheophyta</taxon>
        <taxon>Spermatophyta</taxon>
        <taxon>Magnoliopsida</taxon>
        <taxon>Liliopsida</taxon>
        <taxon>Dioscoreales</taxon>
        <taxon>Dioscoreaceae</taxon>
        <taxon>Dioscorea</taxon>
    </lineage>
</organism>